<gene>
    <name evidence="2" type="ORF">LCGC14_1033490</name>
</gene>
<dbReference type="EMBL" id="LAZR01004211">
    <property type="protein sequence ID" value="KKN10743.1"/>
    <property type="molecule type" value="Genomic_DNA"/>
</dbReference>
<dbReference type="PANTHER" id="PTHR11803:SF58">
    <property type="entry name" value="PROTEIN HMF1-RELATED"/>
    <property type="match status" value="1"/>
</dbReference>
<comment type="caution">
    <text evidence="2">The sequence shown here is derived from an EMBL/GenBank/DDBJ whole genome shotgun (WGS) entry which is preliminary data.</text>
</comment>
<evidence type="ECO:0000313" key="2">
    <source>
        <dbReference type="EMBL" id="KKN10743.1"/>
    </source>
</evidence>
<dbReference type="Pfam" id="PF01042">
    <property type="entry name" value="Ribonuc_L-PSP"/>
    <property type="match status" value="1"/>
</dbReference>
<organism evidence="2">
    <name type="scientific">marine sediment metagenome</name>
    <dbReference type="NCBI Taxonomy" id="412755"/>
    <lineage>
        <taxon>unclassified sequences</taxon>
        <taxon>metagenomes</taxon>
        <taxon>ecological metagenomes</taxon>
    </lineage>
</organism>
<dbReference type="SUPFAM" id="SSF55298">
    <property type="entry name" value="YjgF-like"/>
    <property type="match status" value="1"/>
</dbReference>
<dbReference type="InterPro" id="IPR006175">
    <property type="entry name" value="YjgF/YER057c/UK114"/>
</dbReference>
<protein>
    <submittedName>
        <fullName evidence="2">Uncharacterized protein</fullName>
    </submittedName>
</protein>
<dbReference type="GO" id="GO:0005829">
    <property type="term" value="C:cytosol"/>
    <property type="evidence" value="ECO:0007669"/>
    <property type="project" value="TreeGrafter"/>
</dbReference>
<sequence length="133" mass="14759">MEKIKITHPKRNLDFDTGAYSDGVIYNGMLFLSGQASVDFASSKFVLGSVEEETRRTLDNIRAIVESAGGSMEDALKSTVHLKDIADFDKFNKVYATYFKGIKPARTTVQSILGENIKVEIDIIFKLPKAYAS</sequence>
<dbReference type="GO" id="GO:0019239">
    <property type="term" value="F:deaminase activity"/>
    <property type="evidence" value="ECO:0007669"/>
    <property type="project" value="TreeGrafter"/>
</dbReference>
<accession>A0A0F9QZW1</accession>
<dbReference type="InterPro" id="IPR035959">
    <property type="entry name" value="RutC-like_sf"/>
</dbReference>
<reference evidence="2" key="1">
    <citation type="journal article" date="2015" name="Nature">
        <title>Complex archaea that bridge the gap between prokaryotes and eukaryotes.</title>
        <authorList>
            <person name="Spang A."/>
            <person name="Saw J.H."/>
            <person name="Jorgensen S.L."/>
            <person name="Zaremba-Niedzwiedzka K."/>
            <person name="Martijn J."/>
            <person name="Lind A.E."/>
            <person name="van Eijk R."/>
            <person name="Schleper C."/>
            <person name="Guy L."/>
            <person name="Ettema T.J."/>
        </authorList>
    </citation>
    <scope>NUCLEOTIDE SEQUENCE</scope>
</reference>
<dbReference type="Gene3D" id="3.30.1330.40">
    <property type="entry name" value="RutC-like"/>
    <property type="match status" value="1"/>
</dbReference>
<dbReference type="PANTHER" id="PTHR11803">
    <property type="entry name" value="2-IMINOBUTANOATE/2-IMINOPROPANOATE DEAMINASE RIDA"/>
    <property type="match status" value="1"/>
</dbReference>
<comment type="similarity">
    <text evidence="1">Belongs to the RutC family.</text>
</comment>
<dbReference type="CDD" id="cd00448">
    <property type="entry name" value="YjgF_YER057c_UK114_family"/>
    <property type="match status" value="1"/>
</dbReference>
<name>A0A0F9QZW1_9ZZZZ</name>
<proteinExistence type="inferred from homology"/>
<dbReference type="AlphaFoldDB" id="A0A0F9QZW1"/>
<evidence type="ECO:0000256" key="1">
    <source>
        <dbReference type="ARBA" id="ARBA00010552"/>
    </source>
</evidence>